<dbReference type="Pfam" id="PF06511">
    <property type="entry name" value="T3SS_TC"/>
    <property type="match status" value="1"/>
</dbReference>
<dbReference type="OrthoDB" id="6619705at2"/>
<comment type="similarity">
    <text evidence="2">Belongs to the invasin protein D family.</text>
</comment>
<accession>Q2NRA1</accession>
<evidence type="ECO:0000256" key="2">
    <source>
        <dbReference type="ARBA" id="ARBA00007741"/>
    </source>
</evidence>
<evidence type="ECO:0000313" key="7">
    <source>
        <dbReference type="Proteomes" id="UP000001932"/>
    </source>
</evidence>
<evidence type="ECO:0000313" key="6">
    <source>
        <dbReference type="EMBL" id="BAE75324.1"/>
    </source>
</evidence>
<organism evidence="6 7">
    <name type="scientific">Sodalis glossinidius (strain morsitans)</name>
    <dbReference type="NCBI Taxonomy" id="343509"/>
    <lineage>
        <taxon>Bacteria</taxon>
        <taxon>Pseudomonadati</taxon>
        <taxon>Pseudomonadota</taxon>
        <taxon>Gammaproteobacteria</taxon>
        <taxon>Enterobacterales</taxon>
        <taxon>Bruguierivoracaceae</taxon>
        <taxon>Sodalis</taxon>
    </lineage>
</organism>
<protein>
    <submittedName>
        <fullName evidence="6">Uncharacterized protein</fullName>
    </submittedName>
</protein>
<dbReference type="KEGG" id="sgl:SG2049"/>
<evidence type="ECO:0000256" key="4">
    <source>
        <dbReference type="ARBA" id="ARBA00023026"/>
    </source>
</evidence>
<gene>
    <name evidence="6" type="ordered locus">SG2049</name>
</gene>
<dbReference type="EMBL" id="AP008232">
    <property type="protein sequence ID" value="BAE75324.1"/>
    <property type="molecule type" value="Genomic_DNA"/>
</dbReference>
<sequence length="268" mass="30777">MINTLLSLEIRVGNLMDEGFPSVQKGKSENEMSCRYSIIMHNLKNELKEIINEYRDVGNEFTADAGTPAHYVSSSGSVMEVLLQKLDGRRLAECPAIAADGSNLKEVKTALTASAQATYEVVDQVKGLVRKERLNREVKLTQLQRNIDQVAAKPELRQFSCEGIQDEKQWSRYSEFWEGIACDIKSIKNKKEYVDFYSELTLKYTYFYQKFIELQATVAKLVKEGEDGNHVKWDAKNFQEKFNEFKDYAKVTVVYDMPESAELKKYTI</sequence>
<keyword evidence="7" id="KW-1185">Reference proteome</keyword>
<comment type="subcellular location">
    <subcellularLocation>
        <location evidence="1">Secreted</location>
    </subcellularLocation>
</comment>
<evidence type="ECO:0000256" key="5">
    <source>
        <dbReference type="ARBA" id="ARBA00023054"/>
    </source>
</evidence>
<dbReference type="AlphaFoldDB" id="Q2NRA1"/>
<dbReference type="GO" id="GO:0005576">
    <property type="term" value="C:extracellular region"/>
    <property type="evidence" value="ECO:0007669"/>
    <property type="project" value="UniProtKB-SubCell"/>
</dbReference>
<name>Q2NRA1_SODGM</name>
<dbReference type="HOGENOM" id="CLU_057325_0_0_6"/>
<keyword evidence="4" id="KW-0843">Virulence</keyword>
<keyword evidence="3" id="KW-0964">Secreted</keyword>
<dbReference type="InterPro" id="IPR009483">
    <property type="entry name" value="IpaD/BipD/SipD"/>
</dbReference>
<dbReference type="RefSeq" id="WP_011411861.1">
    <property type="nucleotide sequence ID" value="NC_007712.1"/>
</dbReference>
<reference evidence="6 7" key="1">
    <citation type="journal article" date="2006" name="Genome Res.">
        <title>Massive genome erosion and functional adaptations provide insights into the symbiotic lifestyle of Sodalis glossinidius in the tsetse host.</title>
        <authorList>
            <person name="Toh H."/>
            <person name="Weiss B.L."/>
            <person name="Perkin S.A.H."/>
            <person name="Yamashita A."/>
            <person name="Oshima K."/>
            <person name="Hattori M."/>
            <person name="Aksoy S."/>
        </authorList>
    </citation>
    <scope>NUCLEOTIDE SEQUENCE [LARGE SCALE GENOMIC DNA]</scope>
    <source>
        <strain evidence="7">morsitans</strain>
    </source>
</reference>
<dbReference type="SUPFAM" id="SSF140693">
    <property type="entry name" value="IpaD-like"/>
    <property type="match status" value="1"/>
</dbReference>
<evidence type="ECO:0000256" key="1">
    <source>
        <dbReference type="ARBA" id="ARBA00004613"/>
    </source>
</evidence>
<dbReference type="Proteomes" id="UP000001932">
    <property type="component" value="Chromosome"/>
</dbReference>
<proteinExistence type="inferred from homology"/>
<keyword evidence="5" id="KW-0175">Coiled coil</keyword>
<dbReference type="InterPro" id="IPR036708">
    <property type="entry name" value="BipD-like_sf"/>
</dbReference>
<evidence type="ECO:0000256" key="3">
    <source>
        <dbReference type="ARBA" id="ARBA00022525"/>
    </source>
</evidence>
<dbReference type="Gene3D" id="1.20.1710.10">
    <property type="entry name" value="IpaD-like"/>
    <property type="match status" value="1"/>
</dbReference>